<dbReference type="RefSeq" id="WP_149330001.1">
    <property type="nucleotide sequence ID" value="NZ_VTPY01000008.1"/>
</dbReference>
<dbReference type="InterPro" id="IPR004045">
    <property type="entry name" value="Glutathione_S-Trfase_N"/>
</dbReference>
<dbReference type="Gene3D" id="1.20.1050.10">
    <property type="match status" value="1"/>
</dbReference>
<comment type="caution">
    <text evidence="3">The sequence shown here is derived from an EMBL/GenBank/DDBJ whole genome shotgun (WGS) entry which is preliminary data.</text>
</comment>
<dbReference type="PANTHER" id="PTHR43968:SF6">
    <property type="entry name" value="GLUTATHIONE S-TRANSFERASE OMEGA"/>
    <property type="match status" value="1"/>
</dbReference>
<dbReference type="EMBL" id="VTPY01000008">
    <property type="protein sequence ID" value="KAA0010037.1"/>
    <property type="molecule type" value="Genomic_DNA"/>
</dbReference>
<dbReference type="InterPro" id="IPR036249">
    <property type="entry name" value="Thioredoxin-like_sf"/>
</dbReference>
<reference evidence="3 4" key="1">
    <citation type="submission" date="2019-08" db="EMBL/GenBank/DDBJ databases">
        <title>Bioinformatics analysis of the strain L3 and L5.</title>
        <authorList>
            <person name="Li X."/>
        </authorList>
    </citation>
    <scope>NUCLEOTIDE SEQUENCE [LARGE SCALE GENOMIC DNA]</scope>
    <source>
        <strain evidence="3 4">L5</strain>
    </source>
</reference>
<dbReference type="SUPFAM" id="SSF47616">
    <property type="entry name" value="GST C-terminal domain-like"/>
    <property type="match status" value="1"/>
</dbReference>
<feature type="domain" description="GST N-terminal" evidence="1">
    <location>
        <begin position="12"/>
        <end position="93"/>
    </location>
</feature>
<dbReference type="Pfam" id="PF13409">
    <property type="entry name" value="GST_N_2"/>
    <property type="match status" value="1"/>
</dbReference>
<evidence type="ECO:0000259" key="2">
    <source>
        <dbReference type="PROSITE" id="PS50405"/>
    </source>
</evidence>
<dbReference type="InterPro" id="IPR036282">
    <property type="entry name" value="Glutathione-S-Trfase_C_sf"/>
</dbReference>
<name>A0A7V7FWX2_9GAMM</name>
<dbReference type="Gene3D" id="3.40.30.10">
    <property type="entry name" value="Glutaredoxin"/>
    <property type="match status" value="1"/>
</dbReference>
<evidence type="ECO:0000313" key="4">
    <source>
        <dbReference type="Proteomes" id="UP000486760"/>
    </source>
</evidence>
<dbReference type="PROSITE" id="PS50405">
    <property type="entry name" value="GST_CTER"/>
    <property type="match status" value="1"/>
</dbReference>
<keyword evidence="3" id="KW-0808">Transferase</keyword>
<organism evidence="3 4">
    <name type="scientific">Billgrantia pellis</name>
    <dbReference type="NCBI Taxonomy" id="2606936"/>
    <lineage>
        <taxon>Bacteria</taxon>
        <taxon>Pseudomonadati</taxon>
        <taxon>Pseudomonadota</taxon>
        <taxon>Gammaproteobacteria</taxon>
        <taxon>Oceanospirillales</taxon>
        <taxon>Halomonadaceae</taxon>
        <taxon>Billgrantia</taxon>
    </lineage>
</organism>
<sequence length="215" mass="24512">MSLRHKEQNAGAKMQLYMSANSPYARKARVVAHELALHNSVEMIEVNPRNPSTGFWDINPLAKIPALVTNNGDIIYDSPVICEYLNEVEGDGHLLSQDIRERWRTRTLVALVDGILDAGMAVRLENMRPEEERSAAWIEKQLATACRGMDTLEKNVPEFDNKVDLGTIGVACAIAWLQLRHGDHDWLGKRPQLNDWYEQFTKRDSFQETLPDQTR</sequence>
<feature type="domain" description="GST C-terminal" evidence="2">
    <location>
        <begin position="98"/>
        <end position="215"/>
    </location>
</feature>
<evidence type="ECO:0000313" key="3">
    <source>
        <dbReference type="EMBL" id="KAA0010037.1"/>
    </source>
</evidence>
<dbReference type="Proteomes" id="UP000486760">
    <property type="component" value="Unassembled WGS sequence"/>
</dbReference>
<dbReference type="Pfam" id="PF13410">
    <property type="entry name" value="GST_C_2"/>
    <property type="match status" value="1"/>
</dbReference>
<proteinExistence type="predicted"/>
<keyword evidence="4" id="KW-1185">Reference proteome</keyword>
<accession>A0A7V7FWX2</accession>
<protein>
    <submittedName>
        <fullName evidence="3">Glutathione S-transferase</fullName>
    </submittedName>
</protein>
<evidence type="ECO:0000259" key="1">
    <source>
        <dbReference type="PROSITE" id="PS50404"/>
    </source>
</evidence>
<dbReference type="PROSITE" id="PS50404">
    <property type="entry name" value="GST_NTER"/>
    <property type="match status" value="1"/>
</dbReference>
<dbReference type="PANTHER" id="PTHR43968">
    <property type="match status" value="1"/>
</dbReference>
<dbReference type="SUPFAM" id="SSF52833">
    <property type="entry name" value="Thioredoxin-like"/>
    <property type="match status" value="1"/>
</dbReference>
<dbReference type="InterPro" id="IPR050983">
    <property type="entry name" value="GST_Omega/HSP26"/>
</dbReference>
<dbReference type="InterPro" id="IPR010987">
    <property type="entry name" value="Glutathione-S-Trfase_C-like"/>
</dbReference>
<dbReference type="GO" id="GO:0016740">
    <property type="term" value="F:transferase activity"/>
    <property type="evidence" value="ECO:0007669"/>
    <property type="project" value="UniProtKB-KW"/>
</dbReference>
<gene>
    <name evidence="3" type="ORF">F0A17_19330</name>
</gene>
<dbReference type="GO" id="GO:0005737">
    <property type="term" value="C:cytoplasm"/>
    <property type="evidence" value="ECO:0007669"/>
    <property type="project" value="TreeGrafter"/>
</dbReference>
<dbReference type="CDD" id="cd03205">
    <property type="entry name" value="GST_C_6"/>
    <property type="match status" value="1"/>
</dbReference>
<dbReference type="AlphaFoldDB" id="A0A7V7FWX2"/>